<feature type="domain" description="STI1/HOP DP" evidence="4">
    <location>
        <begin position="230"/>
        <end position="280"/>
    </location>
</feature>
<organism evidence="5">
    <name type="scientific">Hexamita inflata</name>
    <dbReference type="NCBI Taxonomy" id="28002"/>
    <lineage>
        <taxon>Eukaryota</taxon>
        <taxon>Metamonada</taxon>
        <taxon>Diplomonadida</taxon>
        <taxon>Hexamitidae</taxon>
        <taxon>Hexamitinae</taxon>
        <taxon>Hexamita</taxon>
    </lineage>
</organism>
<evidence type="ECO:0000256" key="2">
    <source>
        <dbReference type="ARBA" id="ARBA00022803"/>
    </source>
</evidence>
<sequence length="283" mass="32490">MSDDESMPELETPFELTNKILIDKHKLPIGDLNKQFDEANIEVAMQNRQKALQVYKDNQNEALLLISDSIEMFPRSSLYLNTRAEIFRFHGDVQLAIRDLKLAIDRNGDNVQFKTFKLLSELQFDCQDFSDCIANIQKALRLENDPTLKELLTEAQKRNQELQKRQQEFETQQQVKKEAEKPKKPDTQSQKMNDEIQDNIKNKYGDNPAFQSPLFKNLFNTAQNMNDDKAQELMGNEVLMAAFNDPDFAKKIAEVAKDPKAGAKYSNDPVFMKAFGAVLGAFK</sequence>
<dbReference type="Proteomes" id="UP001642409">
    <property type="component" value="Unassembled WGS sequence"/>
</dbReference>
<evidence type="ECO:0000259" key="4">
    <source>
        <dbReference type="Pfam" id="PF17830"/>
    </source>
</evidence>
<evidence type="ECO:0000256" key="1">
    <source>
        <dbReference type="ARBA" id="ARBA00022737"/>
    </source>
</evidence>
<proteinExistence type="predicted"/>
<keyword evidence="7" id="KW-1185">Reference proteome</keyword>
<protein>
    <submittedName>
        <fullName evidence="5">Heat shock 70kD protein binding protein</fullName>
    </submittedName>
    <submittedName>
        <fullName evidence="6">Heat_shock 70kD protein binding protein</fullName>
    </submittedName>
</protein>
<evidence type="ECO:0000313" key="5">
    <source>
        <dbReference type="EMBL" id="CAI9921741.1"/>
    </source>
</evidence>
<dbReference type="PANTHER" id="PTHR45883:SF2">
    <property type="entry name" value="HSC70-INTERACTING PROTEIN"/>
    <property type="match status" value="1"/>
</dbReference>
<reference evidence="5" key="1">
    <citation type="submission" date="2023-06" db="EMBL/GenBank/DDBJ databases">
        <authorList>
            <person name="Kurt Z."/>
        </authorList>
    </citation>
    <scope>NUCLEOTIDE SEQUENCE</scope>
</reference>
<dbReference type="Gene3D" id="1.25.40.10">
    <property type="entry name" value="Tetratricopeptide repeat domain"/>
    <property type="match status" value="1"/>
</dbReference>
<gene>
    <name evidence="6" type="ORF">HINF_LOCUS67147</name>
    <name evidence="5" type="ORF">HINF_LOCUS9386</name>
</gene>
<dbReference type="SUPFAM" id="SSF48452">
    <property type="entry name" value="TPR-like"/>
    <property type="match status" value="1"/>
</dbReference>
<dbReference type="GO" id="GO:0030544">
    <property type="term" value="F:Hsp70 protein binding"/>
    <property type="evidence" value="ECO:0007669"/>
    <property type="project" value="TreeGrafter"/>
</dbReference>
<dbReference type="InterPro" id="IPR041243">
    <property type="entry name" value="STI1/HOP_DP"/>
</dbReference>
<dbReference type="Gene3D" id="1.10.260.100">
    <property type="match status" value="1"/>
</dbReference>
<comment type="caution">
    <text evidence="5">The sequence shown here is derived from an EMBL/GenBank/DDBJ whole genome shotgun (WGS) entry which is preliminary data.</text>
</comment>
<accession>A0AA86NMK3</accession>
<keyword evidence="2" id="KW-0802">TPR repeat</keyword>
<evidence type="ECO:0000256" key="3">
    <source>
        <dbReference type="SAM" id="MobiDB-lite"/>
    </source>
</evidence>
<dbReference type="InterPro" id="IPR011990">
    <property type="entry name" value="TPR-like_helical_dom_sf"/>
</dbReference>
<dbReference type="PANTHER" id="PTHR45883">
    <property type="entry name" value="HSC70-INTERACTING PROTEIN"/>
    <property type="match status" value="1"/>
</dbReference>
<reference evidence="6 7" key="2">
    <citation type="submission" date="2024-07" db="EMBL/GenBank/DDBJ databases">
        <authorList>
            <person name="Akdeniz Z."/>
        </authorList>
    </citation>
    <scope>NUCLEOTIDE SEQUENCE [LARGE SCALE GENOMIC DNA]</scope>
</reference>
<dbReference type="Pfam" id="PF17830">
    <property type="entry name" value="STI1-HOP_DP"/>
    <property type="match status" value="1"/>
</dbReference>
<feature type="region of interest" description="Disordered" evidence="3">
    <location>
        <begin position="162"/>
        <end position="191"/>
    </location>
</feature>
<dbReference type="AlphaFoldDB" id="A0AA86NMK3"/>
<dbReference type="EMBL" id="CATOUU010000232">
    <property type="protein sequence ID" value="CAI9921741.1"/>
    <property type="molecule type" value="Genomic_DNA"/>
</dbReference>
<evidence type="ECO:0000313" key="6">
    <source>
        <dbReference type="EMBL" id="CAL6093762.1"/>
    </source>
</evidence>
<dbReference type="EMBL" id="CAXDID020000460">
    <property type="protein sequence ID" value="CAL6093762.1"/>
    <property type="molecule type" value="Genomic_DNA"/>
</dbReference>
<keyword evidence="5" id="KW-0346">Stress response</keyword>
<name>A0AA86NMK3_9EUKA</name>
<keyword evidence="1" id="KW-0677">Repeat</keyword>
<evidence type="ECO:0000313" key="7">
    <source>
        <dbReference type="Proteomes" id="UP001642409"/>
    </source>
</evidence>
<feature type="compositionally biased region" description="Basic and acidic residues" evidence="3">
    <location>
        <begin position="175"/>
        <end position="191"/>
    </location>
</feature>